<dbReference type="InterPro" id="IPR013762">
    <property type="entry name" value="Integrase-like_cat_sf"/>
</dbReference>
<evidence type="ECO:0000313" key="4">
    <source>
        <dbReference type="Proteomes" id="UP000819052"/>
    </source>
</evidence>
<gene>
    <name evidence="3" type="ORF">F1609_31165</name>
</gene>
<sequence length="391" mass="44691">MLIKIAVAPYYTLVSPNGMLPRYWSTVWALLTPSGPSSSSRKDAMRHLDYFYTFCDGRLGPGGLDDALGNSDTSTIVNVLQAFYVELSSRPEHTTYAVRRWYVAKAFIQNLCSHRRHLGNSWREVEQICVGFPPVRATKSRKPRFVRALPAAVLADLLKIVNPESERNPFRSHVVRRRNWLLVHMMLLLGLRRSECLVLPVDALKQGVDPKSGETRWWLNVVEHKDDEDSRFTLPSIKNEQSRRQLPVSPSLARHIESYVGEFRGEPEHGFLFTSRSGAPLSVESVNNLLTVSSACLSEQVAKELTERTNGKNQVSPHDLRHTCAVIRLKQFLSFGISHEEMMQRMRGFFGWAYESHMPLHYAKAAYEERLADVWSNTFDEHTNILRSLPQ</sequence>
<evidence type="ECO:0000259" key="2">
    <source>
        <dbReference type="PROSITE" id="PS51898"/>
    </source>
</evidence>
<reference evidence="3 4" key="1">
    <citation type="submission" date="2019-09" db="EMBL/GenBank/DDBJ databases">
        <title>Taxonomy of Antarctic Massilia spp.: description of Massilia rubra sp. nov., Massilia aquatica sp. nov., Massilia mucilaginosa sp. nov., Massilia frigida sp. nov. isolated from streams, lakes and regoliths.</title>
        <authorList>
            <person name="Holochova P."/>
            <person name="Sedlacek I."/>
            <person name="Kralova S."/>
            <person name="Maslanova I."/>
            <person name="Busse H.-J."/>
            <person name="Stankova E."/>
            <person name="Vrbovska V."/>
            <person name="Kovarovic V."/>
            <person name="Bartak M."/>
            <person name="Svec P."/>
            <person name="Pantucek R."/>
        </authorList>
    </citation>
    <scope>NUCLEOTIDE SEQUENCE [LARGE SCALE GENOMIC DNA]</scope>
    <source>
        <strain evidence="3 4">CCM 8693</strain>
    </source>
</reference>
<accession>A0ABX0MM07</accession>
<dbReference type="InterPro" id="IPR002104">
    <property type="entry name" value="Integrase_catalytic"/>
</dbReference>
<keyword evidence="1" id="KW-0233">DNA recombination</keyword>
<protein>
    <submittedName>
        <fullName evidence="3">Site-specific integrase</fullName>
    </submittedName>
</protein>
<proteinExistence type="predicted"/>
<feature type="domain" description="Tyr recombinase" evidence="2">
    <location>
        <begin position="144"/>
        <end position="376"/>
    </location>
</feature>
<dbReference type="PROSITE" id="PS51898">
    <property type="entry name" value="TYR_RECOMBINASE"/>
    <property type="match status" value="1"/>
</dbReference>
<comment type="caution">
    <text evidence="3">The sequence shown here is derived from an EMBL/GenBank/DDBJ whole genome shotgun (WGS) entry which is preliminary data.</text>
</comment>
<dbReference type="Proteomes" id="UP000819052">
    <property type="component" value="Unassembled WGS sequence"/>
</dbReference>
<dbReference type="Pfam" id="PF00589">
    <property type="entry name" value="Phage_integrase"/>
    <property type="match status" value="1"/>
</dbReference>
<dbReference type="RefSeq" id="WP_308609585.1">
    <property type="nucleotide sequence ID" value="NZ_VVIW01000035.1"/>
</dbReference>
<evidence type="ECO:0000256" key="1">
    <source>
        <dbReference type="ARBA" id="ARBA00023172"/>
    </source>
</evidence>
<dbReference type="EMBL" id="VVIW01000035">
    <property type="protein sequence ID" value="NHZ44584.1"/>
    <property type="molecule type" value="Genomic_DNA"/>
</dbReference>
<name>A0ABX0MM07_9BURK</name>
<dbReference type="CDD" id="cd00397">
    <property type="entry name" value="DNA_BRE_C"/>
    <property type="match status" value="1"/>
</dbReference>
<dbReference type="SUPFAM" id="SSF56349">
    <property type="entry name" value="DNA breaking-rejoining enzymes"/>
    <property type="match status" value="1"/>
</dbReference>
<dbReference type="InterPro" id="IPR011010">
    <property type="entry name" value="DNA_brk_join_enz"/>
</dbReference>
<keyword evidence="4" id="KW-1185">Reference proteome</keyword>
<dbReference type="Gene3D" id="1.10.443.10">
    <property type="entry name" value="Intergrase catalytic core"/>
    <property type="match status" value="1"/>
</dbReference>
<evidence type="ECO:0000313" key="3">
    <source>
        <dbReference type="EMBL" id="NHZ44584.1"/>
    </source>
</evidence>
<organism evidence="3 4">
    <name type="scientific">Massilia aquatica</name>
    <dbReference type="NCBI Taxonomy" id="2609000"/>
    <lineage>
        <taxon>Bacteria</taxon>
        <taxon>Pseudomonadati</taxon>
        <taxon>Pseudomonadota</taxon>
        <taxon>Betaproteobacteria</taxon>
        <taxon>Burkholderiales</taxon>
        <taxon>Oxalobacteraceae</taxon>
        <taxon>Telluria group</taxon>
        <taxon>Massilia</taxon>
    </lineage>
</organism>